<dbReference type="InterPro" id="IPR011990">
    <property type="entry name" value="TPR-like_helical_dom_sf"/>
</dbReference>
<feature type="domain" description="HTH cro/C1-type" evidence="2">
    <location>
        <begin position="26"/>
        <end position="57"/>
    </location>
</feature>
<dbReference type="SUPFAM" id="SSF48452">
    <property type="entry name" value="TPR-like"/>
    <property type="match status" value="1"/>
</dbReference>
<dbReference type="SUPFAM" id="SSF47413">
    <property type="entry name" value="lambda repressor-like DNA-binding domains"/>
    <property type="match status" value="1"/>
</dbReference>
<dbReference type="PROSITE" id="PS50943">
    <property type="entry name" value="HTH_CROC1"/>
    <property type="match status" value="1"/>
</dbReference>
<sequence length="454" mass="49375">MCIPQDFWQQPDTARAASNLDLVTIVQLLRSRARLTQESIARLMDISQASVSKLESGHPLQNLSKVRRGLEGLGVSQEGTARAHLPPRKGKQPAGVVDSPFPLGHSGEAEKDSQGRWLLAEAAHITVGILDTAESADQSAGWQPAAVPIPAQVTHVDVDHLDAMIATLRASDYRFGGGVTKDAVDAYVQRAHHYLQQDHASDVARRLRMTLADLHNLAGWVDFDIGSHPTARHHFALALRAAKQANAPSLSATILYRMGRLHLHLGLTEDALKFFQLGQLEAQASTCHLTVALLCANEAWAHALLDEETRSQHCLDRAQDSFARADHNHAPHWVQFFGEADLLAMTGVASASLPTQSPRSYTRSTDNLHRALSRRDDDMSRSRAFELSALATAHLRNGDTDIGVTTGHQAVDLALSLRSGRVVDRLEPIRTAAVATPGGEAQDLAERVANIRPT</sequence>
<reference evidence="4" key="1">
    <citation type="journal article" date="2019" name="Int. J. Syst. Evol. Microbiol.">
        <title>The Global Catalogue of Microorganisms (GCM) 10K type strain sequencing project: providing services to taxonomists for standard genome sequencing and annotation.</title>
        <authorList>
            <consortium name="The Broad Institute Genomics Platform"/>
            <consortium name="The Broad Institute Genome Sequencing Center for Infectious Disease"/>
            <person name="Wu L."/>
            <person name="Ma J."/>
        </authorList>
    </citation>
    <scope>NUCLEOTIDE SEQUENCE [LARGE SCALE GENOMIC DNA]</scope>
    <source>
        <strain evidence="4">JCM 17137</strain>
    </source>
</reference>
<dbReference type="Gene3D" id="1.10.260.40">
    <property type="entry name" value="lambda repressor-like DNA-binding domains"/>
    <property type="match status" value="1"/>
</dbReference>
<dbReference type="EMBL" id="BAABDD010000034">
    <property type="protein sequence ID" value="GAA3761985.1"/>
    <property type="molecule type" value="Genomic_DNA"/>
</dbReference>
<dbReference type="Gene3D" id="1.25.40.10">
    <property type="entry name" value="Tetratricopeptide repeat domain"/>
    <property type="match status" value="1"/>
</dbReference>
<proteinExistence type="predicted"/>
<evidence type="ECO:0000256" key="1">
    <source>
        <dbReference type="SAM" id="MobiDB-lite"/>
    </source>
</evidence>
<comment type="caution">
    <text evidence="3">The sequence shown here is derived from an EMBL/GenBank/DDBJ whole genome shotgun (WGS) entry which is preliminary data.</text>
</comment>
<evidence type="ECO:0000313" key="4">
    <source>
        <dbReference type="Proteomes" id="UP001500908"/>
    </source>
</evidence>
<protein>
    <submittedName>
        <fullName evidence="3">Helix-turn-helix transcriptional regulator</fullName>
    </submittedName>
</protein>
<dbReference type="Proteomes" id="UP001500908">
    <property type="component" value="Unassembled WGS sequence"/>
</dbReference>
<evidence type="ECO:0000313" key="3">
    <source>
        <dbReference type="EMBL" id="GAA3761985.1"/>
    </source>
</evidence>
<evidence type="ECO:0000259" key="2">
    <source>
        <dbReference type="PROSITE" id="PS50943"/>
    </source>
</evidence>
<organism evidence="3 4">
    <name type="scientific">Salinactinospora qingdaonensis</name>
    <dbReference type="NCBI Taxonomy" id="702744"/>
    <lineage>
        <taxon>Bacteria</taxon>
        <taxon>Bacillati</taxon>
        <taxon>Actinomycetota</taxon>
        <taxon>Actinomycetes</taxon>
        <taxon>Streptosporangiales</taxon>
        <taxon>Nocardiopsidaceae</taxon>
        <taxon>Salinactinospora</taxon>
    </lineage>
</organism>
<dbReference type="RefSeq" id="WP_344975957.1">
    <property type="nucleotide sequence ID" value="NZ_BAABDD010000034.1"/>
</dbReference>
<accession>A0ABP7GCV7</accession>
<dbReference type="InterPro" id="IPR001387">
    <property type="entry name" value="Cro/C1-type_HTH"/>
</dbReference>
<dbReference type="CDD" id="cd00093">
    <property type="entry name" value="HTH_XRE"/>
    <property type="match status" value="1"/>
</dbReference>
<gene>
    <name evidence="3" type="ORF">GCM10022402_44490</name>
</gene>
<dbReference type="Pfam" id="PF13560">
    <property type="entry name" value="HTH_31"/>
    <property type="match status" value="1"/>
</dbReference>
<feature type="region of interest" description="Disordered" evidence="1">
    <location>
        <begin position="77"/>
        <end position="112"/>
    </location>
</feature>
<name>A0ABP7GCV7_9ACTN</name>
<dbReference type="InterPro" id="IPR010982">
    <property type="entry name" value="Lambda_DNA-bd_dom_sf"/>
</dbReference>
<keyword evidence="4" id="KW-1185">Reference proteome</keyword>